<accession>A0A3Q3QGQ9</accession>
<keyword evidence="2" id="KW-1185">Reference proteome</keyword>
<dbReference type="Ensembl" id="ENSMALT00000012527.1">
    <property type="protein sequence ID" value="ENSMALP00000012266.1"/>
    <property type="gene ID" value="ENSMALG00000008710.1"/>
</dbReference>
<reference evidence="1" key="2">
    <citation type="submission" date="2025-09" db="UniProtKB">
        <authorList>
            <consortium name="Ensembl"/>
        </authorList>
    </citation>
    <scope>IDENTIFICATION</scope>
</reference>
<proteinExistence type="predicted"/>
<sequence>MYSSAISCSSFSLSFLTRPTSDFCWALTCSFTAELLFSMRQISLVKIFSLSSTALSADKYFTTVSETVTEGNTRRRQRQVVTEIRDLTPEDNGHFQCKAKCLENGETAMGHFIRIIVKGIVILTTKAWRGLNSSHCLARLSFTLHISYFLSYLYSVSSYI</sequence>
<name>A0A3Q3QGQ9_MONAL</name>
<protein>
    <submittedName>
        <fullName evidence="1">Uncharacterized protein</fullName>
    </submittedName>
</protein>
<reference evidence="1" key="1">
    <citation type="submission" date="2025-08" db="UniProtKB">
        <authorList>
            <consortium name="Ensembl"/>
        </authorList>
    </citation>
    <scope>IDENTIFICATION</scope>
</reference>
<dbReference type="AlphaFoldDB" id="A0A3Q3QGQ9"/>
<dbReference type="Proteomes" id="UP000261600">
    <property type="component" value="Unplaced"/>
</dbReference>
<evidence type="ECO:0000313" key="2">
    <source>
        <dbReference type="Proteomes" id="UP000261600"/>
    </source>
</evidence>
<evidence type="ECO:0000313" key="1">
    <source>
        <dbReference type="Ensembl" id="ENSMALP00000012266.1"/>
    </source>
</evidence>
<organism evidence="1 2">
    <name type="scientific">Monopterus albus</name>
    <name type="common">Swamp eel</name>
    <dbReference type="NCBI Taxonomy" id="43700"/>
    <lineage>
        <taxon>Eukaryota</taxon>
        <taxon>Metazoa</taxon>
        <taxon>Chordata</taxon>
        <taxon>Craniata</taxon>
        <taxon>Vertebrata</taxon>
        <taxon>Euteleostomi</taxon>
        <taxon>Actinopterygii</taxon>
        <taxon>Neopterygii</taxon>
        <taxon>Teleostei</taxon>
        <taxon>Neoteleostei</taxon>
        <taxon>Acanthomorphata</taxon>
        <taxon>Anabantaria</taxon>
        <taxon>Synbranchiformes</taxon>
        <taxon>Synbranchidae</taxon>
        <taxon>Monopterus</taxon>
    </lineage>
</organism>